<reference evidence="1 2" key="1">
    <citation type="journal article" date="2015" name="Genome Announc.">
        <title>Complete Genome Sequence of Corynebacterium camporealensis DSM 44610, Isolated from the Milk of a Manchega Sheep with Subclinical Mastitis.</title>
        <authorList>
            <person name="Ruckert C."/>
            <person name="Albersmeier A."/>
            <person name="Winkler A."/>
            <person name="Tauch A."/>
        </authorList>
    </citation>
    <scope>NUCLEOTIDE SEQUENCE [LARGE SCALE GENOMIC DNA]</scope>
    <source>
        <strain evidence="1 2">DSM 44610</strain>
    </source>
</reference>
<proteinExistence type="predicted"/>
<protein>
    <submittedName>
        <fullName evidence="1">Uncharacterized protein</fullName>
    </submittedName>
</protein>
<organism evidence="1 2">
    <name type="scientific">Corynebacterium camporealensis</name>
    <dbReference type="NCBI Taxonomy" id="161896"/>
    <lineage>
        <taxon>Bacteria</taxon>
        <taxon>Bacillati</taxon>
        <taxon>Actinomycetota</taxon>
        <taxon>Actinomycetes</taxon>
        <taxon>Mycobacteriales</taxon>
        <taxon>Corynebacteriaceae</taxon>
        <taxon>Corynebacterium</taxon>
    </lineage>
</organism>
<dbReference type="AlphaFoldDB" id="A0A0F6TAQ6"/>
<dbReference type="PATRIC" id="fig|161896.4.peg.471"/>
<dbReference type="Proteomes" id="UP000033566">
    <property type="component" value="Chromosome"/>
</dbReference>
<dbReference type="HOGENOM" id="CLU_182852_0_0_11"/>
<dbReference type="KEGG" id="ccj:UL81_02400"/>
<sequence length="94" mass="10097">MTTFAFDFDHVRQLANDLHTGAQGTTPALPALPDDATIGHFTQALGTAVRNVQDRTTSLRADAAAAADFSFRMLDDATRIETDLTSAFDQAVRA</sequence>
<dbReference type="OrthoDB" id="4428145at2"/>
<gene>
    <name evidence="1" type="ORF">UL81_02400</name>
</gene>
<accession>A0A0F6TAQ6</accession>
<dbReference type="STRING" id="161896.UL81_02400"/>
<name>A0A0F6TAQ6_9CORY</name>
<evidence type="ECO:0000313" key="1">
    <source>
        <dbReference type="EMBL" id="AKE38461.1"/>
    </source>
</evidence>
<dbReference type="RefSeq" id="WP_035106687.1">
    <property type="nucleotide sequence ID" value="NZ_CP011311.1"/>
</dbReference>
<keyword evidence="2" id="KW-1185">Reference proteome</keyword>
<dbReference type="EMBL" id="CP011311">
    <property type="protein sequence ID" value="AKE38461.1"/>
    <property type="molecule type" value="Genomic_DNA"/>
</dbReference>
<evidence type="ECO:0000313" key="2">
    <source>
        <dbReference type="Proteomes" id="UP000033566"/>
    </source>
</evidence>